<accession>A0A7H9AR09</accession>
<dbReference type="InterPro" id="IPR036291">
    <property type="entry name" value="NAD(P)-bd_dom_sf"/>
</dbReference>
<dbReference type="RefSeq" id="WP_179242133.1">
    <property type="nucleotide sequence ID" value="NZ_CP058595.1"/>
</dbReference>
<reference evidence="2 3" key="1">
    <citation type="journal article" date="2006" name="Int. J. Syst. Evol. Microbiol.">
        <title>Costertonia aggregata gen. nov., sp. nov., a mesophilic marine bacterium of the family Flavobacteriaceae, isolated from a mature biofilm.</title>
        <authorList>
            <person name="Kwon K.K."/>
            <person name="Lee Y.K."/>
            <person name="Lee H.K."/>
        </authorList>
    </citation>
    <scope>NUCLEOTIDE SEQUENCE [LARGE SCALE GENOMIC DNA]</scope>
    <source>
        <strain evidence="2 3">KCCM 42265</strain>
    </source>
</reference>
<dbReference type="PANTHER" id="PTHR43162:SF1">
    <property type="entry name" value="PRESTALK A DIFFERENTIATION PROTEIN A"/>
    <property type="match status" value="1"/>
</dbReference>
<keyword evidence="3" id="KW-1185">Reference proteome</keyword>
<dbReference type="InterPro" id="IPR008030">
    <property type="entry name" value="NmrA-like"/>
</dbReference>
<proteinExistence type="predicted"/>
<dbReference type="Gene3D" id="3.40.50.720">
    <property type="entry name" value="NAD(P)-binding Rossmann-like Domain"/>
    <property type="match status" value="1"/>
</dbReference>
<dbReference type="KEGG" id="cagg:HYG79_10965"/>
<name>A0A7H9AR09_9FLAO</name>
<gene>
    <name evidence="2" type="ORF">HYG79_10965</name>
</gene>
<dbReference type="PANTHER" id="PTHR43162">
    <property type="match status" value="1"/>
</dbReference>
<dbReference type="InterPro" id="IPR051604">
    <property type="entry name" value="Ergot_Alk_Oxidoreductase"/>
</dbReference>
<sequence length="299" mass="33175">MKVTLAGSLGRIGKTLAQKLVKEGHTVTVISSNPDRSKDINTLGAIPSIGSLQDTNFLTSVFTGADVVYAIVPPANYFDQTLDLYQYFVELGDSFKMAVENSGVKKLVNLSSIGAHLEKGNGILEGTYYVENVLNSLPEDVAITHIRPVEIYYNLFQFVDLIKHQGIIGSNLDKDDVNAWVSPEDIAEAVANEIINIKSGRNVRYIASEELTYSELATILGNAIGKPDLQWVKFTDEQVLENLINVGMQPAIAHKMVEMYAAIHNGLLYKDYRKKEPKIEGKVKMKDFAKEFAVLYNQK</sequence>
<dbReference type="EMBL" id="CP058595">
    <property type="protein sequence ID" value="QLG45846.1"/>
    <property type="molecule type" value="Genomic_DNA"/>
</dbReference>
<dbReference type="Proteomes" id="UP000509302">
    <property type="component" value="Chromosome"/>
</dbReference>
<dbReference type="Pfam" id="PF05368">
    <property type="entry name" value="NmrA"/>
    <property type="match status" value="1"/>
</dbReference>
<feature type="domain" description="NmrA-like" evidence="1">
    <location>
        <begin position="2"/>
        <end position="257"/>
    </location>
</feature>
<evidence type="ECO:0000313" key="3">
    <source>
        <dbReference type="Proteomes" id="UP000509302"/>
    </source>
</evidence>
<evidence type="ECO:0000259" key="1">
    <source>
        <dbReference type="Pfam" id="PF05368"/>
    </source>
</evidence>
<dbReference type="Gene3D" id="3.90.25.10">
    <property type="entry name" value="UDP-galactose 4-epimerase, domain 1"/>
    <property type="match status" value="1"/>
</dbReference>
<dbReference type="SUPFAM" id="SSF51735">
    <property type="entry name" value="NAD(P)-binding Rossmann-fold domains"/>
    <property type="match status" value="1"/>
</dbReference>
<dbReference type="AlphaFoldDB" id="A0A7H9AR09"/>
<protein>
    <submittedName>
        <fullName evidence="2">NAD(P)H-binding protein</fullName>
    </submittedName>
</protein>
<evidence type="ECO:0000313" key="2">
    <source>
        <dbReference type="EMBL" id="QLG45846.1"/>
    </source>
</evidence>
<organism evidence="2 3">
    <name type="scientific">Costertonia aggregata</name>
    <dbReference type="NCBI Taxonomy" id="343403"/>
    <lineage>
        <taxon>Bacteria</taxon>
        <taxon>Pseudomonadati</taxon>
        <taxon>Bacteroidota</taxon>
        <taxon>Flavobacteriia</taxon>
        <taxon>Flavobacteriales</taxon>
        <taxon>Flavobacteriaceae</taxon>
        <taxon>Costertonia</taxon>
    </lineage>
</organism>